<dbReference type="Proteomes" id="UP000241193">
    <property type="component" value="Unassembled WGS sequence"/>
</dbReference>
<comment type="caution">
    <text evidence="2">The sequence shown here is derived from an EMBL/GenBank/DDBJ whole genome shotgun (WGS) entry which is preliminary data.</text>
</comment>
<sequence length="129" mass="13622">MSTPSISAVPASTVAQAMPLPQGGRAQPAAAVDAPARQPADSQRAAQPEAASQPATREVLEQALEDVRNAIQPVASELAFSIDDDSGRVLVKIVDSQTDEVIKQIPSEEMLRISKALDKLQGLLVKQEV</sequence>
<name>A0A2T4IHY5_9RHOO</name>
<feature type="compositionally biased region" description="Low complexity" evidence="1">
    <location>
        <begin position="25"/>
        <end position="41"/>
    </location>
</feature>
<dbReference type="AlphaFoldDB" id="A0A2T4IHY5"/>
<protein>
    <submittedName>
        <fullName evidence="2">Flagellar protein</fullName>
    </submittedName>
</protein>
<dbReference type="Pfam" id="PF03646">
    <property type="entry name" value="FlaG"/>
    <property type="match status" value="1"/>
</dbReference>
<dbReference type="PANTHER" id="PTHR37166">
    <property type="entry name" value="PROTEIN FLAG"/>
    <property type="match status" value="1"/>
</dbReference>
<evidence type="ECO:0000313" key="2">
    <source>
        <dbReference type="EMBL" id="PTD97385.1"/>
    </source>
</evidence>
<dbReference type="EMBL" id="PZKC01000003">
    <property type="protein sequence ID" value="PTD97385.1"/>
    <property type="molecule type" value="Genomic_DNA"/>
</dbReference>
<dbReference type="PANTHER" id="PTHR37166:SF1">
    <property type="entry name" value="PROTEIN FLAG"/>
    <property type="match status" value="1"/>
</dbReference>
<gene>
    <name evidence="2" type="ORF">C8261_05110</name>
</gene>
<dbReference type="SUPFAM" id="SSF160214">
    <property type="entry name" value="FlaG-like"/>
    <property type="match status" value="1"/>
</dbReference>
<feature type="region of interest" description="Disordered" evidence="1">
    <location>
        <begin position="1"/>
        <end position="56"/>
    </location>
</feature>
<proteinExistence type="predicted"/>
<keyword evidence="3" id="KW-1185">Reference proteome</keyword>
<dbReference type="Gene3D" id="3.30.160.170">
    <property type="entry name" value="FlaG-like"/>
    <property type="match status" value="1"/>
</dbReference>
<reference evidence="2 3" key="2">
    <citation type="submission" date="2018-04" db="EMBL/GenBank/DDBJ databases">
        <title>Thauera lacus sp. nov., isolated from an saline lake in Inner Mongolia, China.</title>
        <authorList>
            <person name="Liang Q.-Y."/>
        </authorList>
    </citation>
    <scope>NUCLEOTIDE SEQUENCE [LARGE SCALE GENOMIC DNA]</scope>
    <source>
        <strain evidence="2 3">D20</strain>
    </source>
</reference>
<organism evidence="2 3">
    <name type="scientific">Pseudothauera lacus</name>
    <dbReference type="NCBI Taxonomy" id="2136175"/>
    <lineage>
        <taxon>Bacteria</taxon>
        <taxon>Pseudomonadati</taxon>
        <taxon>Pseudomonadota</taxon>
        <taxon>Betaproteobacteria</taxon>
        <taxon>Rhodocyclales</taxon>
        <taxon>Zoogloeaceae</taxon>
        <taxon>Pseudothauera</taxon>
    </lineage>
</organism>
<evidence type="ECO:0000313" key="3">
    <source>
        <dbReference type="Proteomes" id="UP000241193"/>
    </source>
</evidence>
<accession>A0A2T4IHY5</accession>
<reference evidence="2 3" key="1">
    <citation type="submission" date="2018-03" db="EMBL/GenBank/DDBJ databases">
        <authorList>
            <person name="Keele B.F."/>
        </authorList>
    </citation>
    <scope>NUCLEOTIDE SEQUENCE [LARGE SCALE GENOMIC DNA]</scope>
    <source>
        <strain evidence="2 3">D20</strain>
    </source>
</reference>
<evidence type="ECO:0000256" key="1">
    <source>
        <dbReference type="SAM" id="MobiDB-lite"/>
    </source>
</evidence>
<dbReference type="OrthoDB" id="8565152at2"/>
<dbReference type="RefSeq" id="WP_107492585.1">
    <property type="nucleotide sequence ID" value="NZ_PZKC01000003.1"/>
</dbReference>
<dbReference type="InterPro" id="IPR035924">
    <property type="entry name" value="FlaG-like_sf"/>
</dbReference>
<keyword evidence="2" id="KW-0969">Cilium</keyword>
<keyword evidence="2" id="KW-0966">Cell projection</keyword>
<keyword evidence="2" id="KW-0282">Flagellum</keyword>
<dbReference type="InterPro" id="IPR005186">
    <property type="entry name" value="FlaG"/>
</dbReference>